<accession>A0A8F3FM18</accession>
<keyword evidence="6" id="KW-0679">Respiratory chain</keyword>
<evidence type="ECO:0000256" key="8">
    <source>
        <dbReference type="ARBA" id="ARBA00022967"/>
    </source>
</evidence>
<feature type="signal peptide" evidence="17">
    <location>
        <begin position="1"/>
        <end position="20"/>
    </location>
</feature>
<dbReference type="PANTHER" id="PTHR11435">
    <property type="entry name" value="NADH UBIQUINONE OXIDOREDUCTASE SUBUNIT ND6"/>
    <property type="match status" value="1"/>
</dbReference>
<evidence type="ECO:0000256" key="12">
    <source>
        <dbReference type="ARBA" id="ARBA00023128"/>
    </source>
</evidence>
<sequence>MMTMLFTVNMLLSLIFLSLSHPLSMGLILFMQTLIVSLITGNFTYNFWFSYIIFLILIGGMLILFMYMTSIASNEKFSFNIKSLALMTISLLTLTIPMIKINMNYLNNEIKSFESAMIINQSLNKFINHPSNLMLMFVIMYLLLTMIATVKITDFKKGPIRQMN</sequence>
<evidence type="ECO:0000256" key="3">
    <source>
        <dbReference type="ARBA" id="ARBA00012944"/>
    </source>
</evidence>
<evidence type="ECO:0000256" key="7">
    <source>
        <dbReference type="ARBA" id="ARBA00022692"/>
    </source>
</evidence>
<gene>
    <name evidence="18" type="primary">nad6</name>
</gene>
<evidence type="ECO:0000256" key="9">
    <source>
        <dbReference type="ARBA" id="ARBA00022982"/>
    </source>
</evidence>
<feature type="transmembrane region" description="Helical" evidence="16">
    <location>
        <begin position="47"/>
        <end position="67"/>
    </location>
</feature>
<evidence type="ECO:0000256" key="13">
    <source>
        <dbReference type="ARBA" id="ARBA00023136"/>
    </source>
</evidence>
<feature type="transmembrane region" description="Helical" evidence="16">
    <location>
        <begin position="79"/>
        <end position="99"/>
    </location>
</feature>
<name>A0A8F3FM18_9CUCU</name>
<keyword evidence="11" id="KW-0520">NAD</keyword>
<evidence type="ECO:0000256" key="10">
    <source>
        <dbReference type="ARBA" id="ARBA00022989"/>
    </source>
</evidence>
<comment type="similarity">
    <text evidence="2">Belongs to the complex I subunit 6 family.</text>
</comment>
<dbReference type="InterPro" id="IPR050269">
    <property type="entry name" value="ComplexI_Subunit6"/>
</dbReference>
<dbReference type="GO" id="GO:0008137">
    <property type="term" value="F:NADH dehydrogenase (ubiquinone) activity"/>
    <property type="evidence" value="ECO:0007669"/>
    <property type="project" value="UniProtKB-EC"/>
</dbReference>
<evidence type="ECO:0000256" key="4">
    <source>
        <dbReference type="ARBA" id="ARBA00021095"/>
    </source>
</evidence>
<keyword evidence="8" id="KW-1278">Translocase</keyword>
<keyword evidence="10 16" id="KW-1133">Transmembrane helix</keyword>
<keyword evidence="7 16" id="KW-0812">Transmembrane</keyword>
<dbReference type="EC" id="7.1.1.2" evidence="3"/>
<geneLocation type="mitochondrion" evidence="18"/>
<evidence type="ECO:0000256" key="5">
    <source>
        <dbReference type="ARBA" id="ARBA00022448"/>
    </source>
</evidence>
<dbReference type="PANTHER" id="PTHR11435:SF1">
    <property type="entry name" value="NADH-UBIQUINONE OXIDOREDUCTASE CHAIN 6"/>
    <property type="match status" value="1"/>
</dbReference>
<comment type="subcellular location">
    <subcellularLocation>
        <location evidence="1">Mitochondrion membrane</location>
        <topology evidence="1">Multi-pass membrane protein</topology>
    </subcellularLocation>
</comment>
<keyword evidence="5" id="KW-0813">Transport</keyword>
<evidence type="ECO:0000256" key="2">
    <source>
        <dbReference type="ARBA" id="ARBA00005698"/>
    </source>
</evidence>
<organism evidence="18">
    <name type="scientific">Machla sappho</name>
    <dbReference type="NCBI Taxonomy" id="2841781"/>
    <lineage>
        <taxon>Eukaryota</taxon>
        <taxon>Metazoa</taxon>
        <taxon>Ecdysozoa</taxon>
        <taxon>Arthropoda</taxon>
        <taxon>Hexapoda</taxon>
        <taxon>Insecta</taxon>
        <taxon>Pterygota</taxon>
        <taxon>Neoptera</taxon>
        <taxon>Endopterygota</taxon>
        <taxon>Coleoptera</taxon>
        <taxon>Polyphaga</taxon>
        <taxon>Cucujiformia</taxon>
        <taxon>Tenebrionidae</taxon>
        <taxon>Pimeliinae</taxon>
        <taxon>Machla</taxon>
    </lineage>
</organism>
<evidence type="ECO:0000256" key="15">
    <source>
        <dbReference type="ARBA" id="ARBA00049551"/>
    </source>
</evidence>
<evidence type="ECO:0000256" key="17">
    <source>
        <dbReference type="SAM" id="SignalP"/>
    </source>
</evidence>
<evidence type="ECO:0000256" key="6">
    <source>
        <dbReference type="ARBA" id="ARBA00022660"/>
    </source>
</evidence>
<keyword evidence="13 16" id="KW-0472">Membrane</keyword>
<feature type="transmembrane region" description="Helical" evidence="16">
    <location>
        <begin position="133"/>
        <end position="153"/>
    </location>
</feature>
<keyword evidence="12 18" id="KW-0496">Mitochondrion</keyword>
<dbReference type="EMBL" id="MZ342778">
    <property type="protein sequence ID" value="QWZ46333.1"/>
    <property type="molecule type" value="Genomic_DNA"/>
</dbReference>
<evidence type="ECO:0000256" key="1">
    <source>
        <dbReference type="ARBA" id="ARBA00004225"/>
    </source>
</evidence>
<evidence type="ECO:0000256" key="16">
    <source>
        <dbReference type="SAM" id="Phobius"/>
    </source>
</evidence>
<keyword evidence="9" id="KW-0249">Electron transport</keyword>
<reference evidence="18" key="1">
    <citation type="journal article" date="2021" name="Sci. Rep.">
        <title>Recovery and analysis of ancient beetle DNA from subfossil packrat middens using high-throughput sequencing.</title>
        <authorList>
            <person name="Smith A.D."/>
            <person name="Kaminski M.J."/>
            <person name="Kanda K."/>
            <person name="Sweet A.D."/>
            <person name="Betancourt J.L."/>
            <person name="Holmgren C.A."/>
            <person name="Hempel E."/>
            <person name="Alberti F."/>
            <person name="Hofreiter M."/>
        </authorList>
    </citation>
    <scope>NUCLEOTIDE SEQUENCE</scope>
</reference>
<evidence type="ECO:0000256" key="14">
    <source>
        <dbReference type="ARBA" id="ARBA00031019"/>
    </source>
</evidence>
<dbReference type="GO" id="GO:0031966">
    <property type="term" value="C:mitochondrial membrane"/>
    <property type="evidence" value="ECO:0007669"/>
    <property type="project" value="UniProtKB-SubCell"/>
</dbReference>
<evidence type="ECO:0000313" key="18">
    <source>
        <dbReference type="EMBL" id="QWZ46333.1"/>
    </source>
</evidence>
<keyword evidence="17" id="KW-0732">Signal</keyword>
<dbReference type="AlphaFoldDB" id="A0A8F3FM18"/>
<comment type="catalytic activity">
    <reaction evidence="15">
        <text>a ubiquinone + NADH + 5 H(+)(in) = a ubiquinol + NAD(+) + 4 H(+)(out)</text>
        <dbReference type="Rhea" id="RHEA:29091"/>
        <dbReference type="Rhea" id="RHEA-COMP:9565"/>
        <dbReference type="Rhea" id="RHEA-COMP:9566"/>
        <dbReference type="ChEBI" id="CHEBI:15378"/>
        <dbReference type="ChEBI" id="CHEBI:16389"/>
        <dbReference type="ChEBI" id="CHEBI:17976"/>
        <dbReference type="ChEBI" id="CHEBI:57540"/>
        <dbReference type="ChEBI" id="CHEBI:57945"/>
        <dbReference type="EC" id="7.1.1.2"/>
    </reaction>
</comment>
<protein>
    <recommendedName>
        <fullName evidence="4">NADH-ubiquinone oxidoreductase chain 6</fullName>
        <ecNumber evidence="3">7.1.1.2</ecNumber>
    </recommendedName>
    <alternativeName>
        <fullName evidence="14">NADH dehydrogenase subunit 6</fullName>
    </alternativeName>
</protein>
<proteinExistence type="inferred from homology"/>
<feature type="chain" id="PRO_5034574879" description="NADH-ubiquinone oxidoreductase chain 6" evidence="17">
    <location>
        <begin position="21"/>
        <end position="164"/>
    </location>
</feature>
<evidence type="ECO:0000256" key="11">
    <source>
        <dbReference type="ARBA" id="ARBA00023027"/>
    </source>
</evidence>